<dbReference type="CDD" id="cd04301">
    <property type="entry name" value="NAT_SF"/>
    <property type="match status" value="1"/>
</dbReference>
<name>A0A507B1P4_9PEZI</name>
<dbReference type="PANTHER" id="PTHR42791">
    <property type="entry name" value="GNAT FAMILY ACETYLTRANSFERASE"/>
    <property type="match status" value="1"/>
</dbReference>
<evidence type="ECO:0000259" key="1">
    <source>
        <dbReference type="PROSITE" id="PS51186"/>
    </source>
</evidence>
<dbReference type="Gene3D" id="3.40.630.30">
    <property type="match status" value="1"/>
</dbReference>
<dbReference type="InterPro" id="IPR052523">
    <property type="entry name" value="Trichothecene_AcTrans"/>
</dbReference>
<dbReference type="InterPro" id="IPR000182">
    <property type="entry name" value="GNAT_dom"/>
</dbReference>
<protein>
    <recommendedName>
        <fullName evidence="1">N-acetyltransferase domain-containing protein</fullName>
    </recommendedName>
</protein>
<feature type="domain" description="N-acetyltransferase" evidence="1">
    <location>
        <begin position="10"/>
        <end position="221"/>
    </location>
</feature>
<dbReference type="InterPro" id="IPR016181">
    <property type="entry name" value="Acyl_CoA_acyltransferase"/>
</dbReference>
<dbReference type="STRING" id="1093900.A0A507B1P4"/>
<dbReference type="Proteomes" id="UP000319257">
    <property type="component" value="Unassembled WGS sequence"/>
</dbReference>
<evidence type="ECO:0000313" key="2">
    <source>
        <dbReference type="EMBL" id="TPX17025.1"/>
    </source>
</evidence>
<dbReference type="GeneID" id="41979764"/>
<dbReference type="SUPFAM" id="SSF55729">
    <property type="entry name" value="Acyl-CoA N-acyltransferases (Nat)"/>
    <property type="match status" value="1"/>
</dbReference>
<organism evidence="2 3">
    <name type="scientific">Thyridium curvatum</name>
    <dbReference type="NCBI Taxonomy" id="1093900"/>
    <lineage>
        <taxon>Eukaryota</taxon>
        <taxon>Fungi</taxon>
        <taxon>Dikarya</taxon>
        <taxon>Ascomycota</taxon>
        <taxon>Pezizomycotina</taxon>
        <taxon>Sordariomycetes</taxon>
        <taxon>Sordariomycetidae</taxon>
        <taxon>Thyridiales</taxon>
        <taxon>Thyridiaceae</taxon>
        <taxon>Thyridium</taxon>
    </lineage>
</organism>
<keyword evidence="3" id="KW-1185">Reference proteome</keyword>
<dbReference type="OrthoDB" id="4738875at2759"/>
<dbReference type="PANTHER" id="PTHR42791:SF2">
    <property type="entry name" value="N-ACETYLTRANSFERASE DOMAIN-CONTAINING PROTEIN"/>
    <property type="match status" value="1"/>
</dbReference>
<dbReference type="InParanoid" id="A0A507B1P4"/>
<dbReference type="AlphaFoldDB" id="A0A507B1P4"/>
<dbReference type="PROSITE" id="PS51186">
    <property type="entry name" value="GNAT"/>
    <property type="match status" value="1"/>
</dbReference>
<proteinExistence type="predicted"/>
<evidence type="ECO:0000313" key="3">
    <source>
        <dbReference type="Proteomes" id="UP000319257"/>
    </source>
</evidence>
<dbReference type="Pfam" id="PF00583">
    <property type="entry name" value="Acetyltransf_1"/>
    <property type="match status" value="1"/>
</dbReference>
<gene>
    <name evidence="2" type="ORF">E0L32_012317</name>
</gene>
<accession>A0A507B1P4</accession>
<comment type="caution">
    <text evidence="2">The sequence shown here is derived from an EMBL/GenBank/DDBJ whole genome shotgun (WGS) entry which is preliminary data.</text>
</comment>
<dbReference type="RefSeq" id="XP_030998736.1">
    <property type="nucleotide sequence ID" value="XM_031135144.1"/>
</dbReference>
<dbReference type="GO" id="GO:0016747">
    <property type="term" value="F:acyltransferase activity, transferring groups other than amino-acyl groups"/>
    <property type="evidence" value="ECO:0007669"/>
    <property type="project" value="InterPro"/>
</dbReference>
<dbReference type="EMBL" id="SKBQ01000154">
    <property type="protein sequence ID" value="TPX17025.1"/>
    <property type="molecule type" value="Genomic_DNA"/>
</dbReference>
<reference evidence="2 3" key="1">
    <citation type="submission" date="2019-06" db="EMBL/GenBank/DDBJ databases">
        <title>Draft genome sequence of the filamentous fungus Phialemoniopsis curvata isolated from diesel fuel.</title>
        <authorList>
            <person name="Varaljay V.A."/>
            <person name="Lyon W.J."/>
            <person name="Crouch A.L."/>
            <person name="Drake C.E."/>
            <person name="Hollomon J.M."/>
            <person name="Nadeau L.J."/>
            <person name="Nunn H.S."/>
            <person name="Stevenson B.S."/>
            <person name="Bojanowski C.L."/>
            <person name="Crookes-Goodson W.J."/>
        </authorList>
    </citation>
    <scope>NUCLEOTIDE SEQUENCE [LARGE SCALE GENOMIC DNA]</scope>
    <source>
        <strain evidence="2 3">D216</strain>
    </source>
</reference>
<sequence>MTRWPPDKRIRIREASMADLEDITTTAQEGFPDDPEFNYRFPDRDKFPQDNRKWVRQEYTEYLKQPSKYAVMVATASDNDDRVVALSVWDKAVLVPHKGGDLGVPADPNEPPARRDVNPVHFRAFAQRMDQSFHQYFASYGEQQMHLWLLATHPSFRRRGAGSRLCQWGLGQAAGKGIHTTVLASAMGRRLYQELGFALNGSFIIRVDDETDHLELWALTHDPPSSPAWGWSCDIM</sequence>